<protein>
    <submittedName>
        <fullName evidence="3">DUF1311 domain-containing protein</fullName>
    </submittedName>
</protein>
<evidence type="ECO:0000259" key="2">
    <source>
        <dbReference type="Pfam" id="PF07007"/>
    </source>
</evidence>
<accession>A0A385Z9H4</accession>
<evidence type="ECO:0000313" key="4">
    <source>
        <dbReference type="Proteomes" id="UP000265560"/>
    </source>
</evidence>
<keyword evidence="4" id="KW-1185">Reference proteome</keyword>
<sequence length="131" mass="14129">MKTAVLALALLSVAPLVQAADDCAKPADQQSLNRCAAKDYAARDKRLRALYNGYHKGLEKPHKQALADAQQAWLRFRDLACKFEASGVAGDPAYAMVLNGCLAQKTAQRTAELQALAQCEAGDLSCPAPRW</sequence>
<evidence type="ECO:0000256" key="1">
    <source>
        <dbReference type="SAM" id="SignalP"/>
    </source>
</evidence>
<dbReference type="InterPro" id="IPR009739">
    <property type="entry name" value="LprI-like_N"/>
</dbReference>
<keyword evidence="1" id="KW-0732">Signal</keyword>
<feature type="domain" description="Lysozyme inhibitor LprI-like N-terminal" evidence="2">
    <location>
        <begin position="23"/>
        <end position="113"/>
    </location>
</feature>
<dbReference type="EMBL" id="CP032419">
    <property type="protein sequence ID" value="AYC34877.1"/>
    <property type="molecule type" value="Genomic_DNA"/>
</dbReference>
<evidence type="ECO:0000313" key="3">
    <source>
        <dbReference type="EMBL" id="AYC34877.1"/>
    </source>
</evidence>
<feature type="signal peptide" evidence="1">
    <location>
        <begin position="1"/>
        <end position="19"/>
    </location>
</feature>
<gene>
    <name evidence="3" type="ORF">D3880_21965</name>
</gene>
<proteinExistence type="predicted"/>
<dbReference type="Gene3D" id="1.20.1270.180">
    <property type="match status" value="1"/>
</dbReference>
<dbReference type="OrthoDB" id="7340239at2"/>
<feature type="chain" id="PRO_5017366645" evidence="1">
    <location>
        <begin position="20"/>
        <end position="131"/>
    </location>
</feature>
<dbReference type="Pfam" id="PF07007">
    <property type="entry name" value="LprI"/>
    <property type="match status" value="1"/>
</dbReference>
<dbReference type="RefSeq" id="WP_119895526.1">
    <property type="nucleotide sequence ID" value="NZ_CP032419.1"/>
</dbReference>
<dbReference type="AlphaFoldDB" id="A0A385Z9H4"/>
<dbReference type="Proteomes" id="UP000265560">
    <property type="component" value="Chromosome"/>
</dbReference>
<reference evidence="4" key="1">
    <citation type="submission" date="2018-09" db="EMBL/GenBank/DDBJ databases">
        <authorList>
            <person name="Zhu H."/>
        </authorList>
    </citation>
    <scope>NUCLEOTIDE SEQUENCE [LARGE SCALE GENOMIC DNA]</scope>
    <source>
        <strain evidence="4">K2W31S-8</strain>
    </source>
</reference>
<dbReference type="KEGG" id="pcav:D3880_21965"/>
<name>A0A385Z9H4_9PSED</name>
<organism evidence="3 4">
    <name type="scientific">Pseudomonas cavernae</name>
    <dbReference type="NCBI Taxonomy" id="2320867"/>
    <lineage>
        <taxon>Bacteria</taxon>
        <taxon>Pseudomonadati</taxon>
        <taxon>Pseudomonadota</taxon>
        <taxon>Gammaproteobacteria</taxon>
        <taxon>Pseudomonadales</taxon>
        <taxon>Pseudomonadaceae</taxon>
        <taxon>Pseudomonas</taxon>
    </lineage>
</organism>